<dbReference type="Pfam" id="PF00501">
    <property type="entry name" value="AMP-binding"/>
    <property type="match status" value="1"/>
</dbReference>
<accession>A0A2T2YBG1</accession>
<dbReference type="RefSeq" id="WP_106926921.1">
    <property type="nucleotide sequence ID" value="NZ_PYFT01000001.1"/>
</dbReference>
<dbReference type="InterPro" id="IPR042099">
    <property type="entry name" value="ANL_N_sf"/>
</dbReference>
<dbReference type="EMBL" id="PYFT01000001">
    <property type="protein sequence ID" value="PSR52870.1"/>
    <property type="molecule type" value="Genomic_DNA"/>
</dbReference>
<dbReference type="AlphaFoldDB" id="A0A2T2YBG1"/>
<name>A0A2T2YBG1_9BACT</name>
<dbReference type="SUPFAM" id="SSF56801">
    <property type="entry name" value="Acetyl-CoA synthetase-like"/>
    <property type="match status" value="1"/>
</dbReference>
<dbReference type="OrthoDB" id="8870348at2"/>
<dbReference type="Gene3D" id="3.40.50.12780">
    <property type="entry name" value="N-terminal domain of ligase-like"/>
    <property type="match status" value="1"/>
</dbReference>
<evidence type="ECO:0000313" key="2">
    <source>
        <dbReference type="EMBL" id="PSR52870.1"/>
    </source>
</evidence>
<sequence>MDHLLLNGKKFYYEEIANYSFRNSIPLNGYEVTTLEFCRNWLNGVQEIAINTSGSTGAPKLITLTRVQMEASARYTLQALNLQKNDRALVCLNTEYIGGMMMLVRGFVGNLNLTIIEPIGNPVKYLPPNGPDKFEFGSFVPMQLQAIIAESPEKKYLLNQMKAILVGGAAVSKDLIKQVQAIEAPVYHTYGMTETSSHVALKRLNGSQPDAYFRAASSVQLGTDGRGCLTITGDLTANQLIVTNDLVNLVSKHEFEWLGRVDNTINSGGIKVQAEKVEVVLAQALLDLQLDKRSFITALPDDKLGQRVVAVLEGEKLNNTEEEALKRRLNQVLNKYEVPKAFQYISDFCTTPTGKIDKPATLKNLL</sequence>
<evidence type="ECO:0000259" key="1">
    <source>
        <dbReference type="Pfam" id="PF00501"/>
    </source>
</evidence>
<feature type="domain" description="AMP-dependent synthetase/ligase" evidence="1">
    <location>
        <begin position="52"/>
        <end position="205"/>
    </location>
</feature>
<reference evidence="2 3" key="1">
    <citation type="submission" date="2018-03" db="EMBL/GenBank/DDBJ databases">
        <title>Adhaeribacter sp. HMF7605 Genome sequencing and assembly.</title>
        <authorList>
            <person name="Kang H."/>
            <person name="Kang J."/>
            <person name="Cha I."/>
            <person name="Kim H."/>
            <person name="Joh K."/>
        </authorList>
    </citation>
    <scope>NUCLEOTIDE SEQUENCE [LARGE SCALE GENOMIC DNA]</scope>
    <source>
        <strain evidence="2 3">HMF7605</strain>
    </source>
</reference>
<dbReference type="Proteomes" id="UP000240357">
    <property type="component" value="Unassembled WGS sequence"/>
</dbReference>
<keyword evidence="3" id="KW-1185">Reference proteome</keyword>
<dbReference type="InterPro" id="IPR045851">
    <property type="entry name" value="AMP-bd_C_sf"/>
</dbReference>
<dbReference type="GO" id="GO:0006631">
    <property type="term" value="P:fatty acid metabolic process"/>
    <property type="evidence" value="ECO:0007669"/>
    <property type="project" value="TreeGrafter"/>
</dbReference>
<organism evidence="2 3">
    <name type="scientific">Adhaeribacter arboris</name>
    <dbReference type="NCBI Taxonomy" id="2072846"/>
    <lineage>
        <taxon>Bacteria</taxon>
        <taxon>Pseudomonadati</taxon>
        <taxon>Bacteroidota</taxon>
        <taxon>Cytophagia</taxon>
        <taxon>Cytophagales</taxon>
        <taxon>Hymenobacteraceae</taxon>
        <taxon>Adhaeribacter</taxon>
    </lineage>
</organism>
<comment type="caution">
    <text evidence="2">The sequence shown here is derived from an EMBL/GenBank/DDBJ whole genome shotgun (WGS) entry which is preliminary data.</text>
</comment>
<dbReference type="Gene3D" id="3.30.300.30">
    <property type="match status" value="1"/>
</dbReference>
<gene>
    <name evidence="2" type="ORF">AHMF7605_04680</name>
</gene>
<dbReference type="InterPro" id="IPR000873">
    <property type="entry name" value="AMP-dep_synth/lig_dom"/>
</dbReference>
<dbReference type="GO" id="GO:0031956">
    <property type="term" value="F:medium-chain fatty acid-CoA ligase activity"/>
    <property type="evidence" value="ECO:0007669"/>
    <property type="project" value="TreeGrafter"/>
</dbReference>
<protein>
    <submittedName>
        <fullName evidence="2">Acyl-CoA synthetase</fullName>
    </submittedName>
</protein>
<evidence type="ECO:0000313" key="3">
    <source>
        <dbReference type="Proteomes" id="UP000240357"/>
    </source>
</evidence>
<dbReference type="PANTHER" id="PTHR43201:SF32">
    <property type="entry name" value="2-SUCCINYLBENZOATE--COA LIGASE, CHLOROPLASTIC_PEROXISOMAL"/>
    <property type="match status" value="1"/>
</dbReference>
<dbReference type="PANTHER" id="PTHR43201">
    <property type="entry name" value="ACYL-COA SYNTHETASE"/>
    <property type="match status" value="1"/>
</dbReference>
<proteinExistence type="predicted"/>